<dbReference type="Proteomes" id="UP000014139">
    <property type="component" value="Unassembled WGS sequence"/>
</dbReference>
<organism evidence="1 2">
    <name type="scientific">Amycolatopsis vancoresmycina DSM 44592</name>
    <dbReference type="NCBI Taxonomy" id="1292037"/>
    <lineage>
        <taxon>Bacteria</taxon>
        <taxon>Bacillati</taxon>
        <taxon>Actinomycetota</taxon>
        <taxon>Actinomycetes</taxon>
        <taxon>Pseudonocardiales</taxon>
        <taxon>Pseudonocardiaceae</taxon>
        <taxon>Amycolatopsis</taxon>
    </lineage>
</organism>
<sequence>MDSDIACAGHIAAAWIKLRQLDRGKAVNGRAIFVVRWRYWRLQELGMAHTDADKRWELMDYHAKFSATASVCEQSPILQWLQRQGSCVR</sequence>
<evidence type="ECO:0000313" key="2">
    <source>
        <dbReference type="Proteomes" id="UP000014139"/>
    </source>
</evidence>
<keyword evidence="2" id="KW-1185">Reference proteome</keyword>
<name>R1H3J9_9PSEU</name>
<dbReference type="EMBL" id="AOUO01000766">
    <property type="protein sequence ID" value="EOD58250.1"/>
    <property type="molecule type" value="Genomic_DNA"/>
</dbReference>
<gene>
    <name evidence="1" type="ORF">H480_43675</name>
</gene>
<comment type="caution">
    <text evidence="1">The sequence shown here is derived from an EMBL/GenBank/DDBJ whole genome shotgun (WGS) entry which is preliminary data.</text>
</comment>
<protein>
    <submittedName>
        <fullName evidence="1">Uncharacterized protein</fullName>
    </submittedName>
</protein>
<reference evidence="1 2" key="1">
    <citation type="submission" date="2013-02" db="EMBL/GenBank/DDBJ databases">
        <title>Draft genome sequence of Amycolatopsis vancoresmycina strain DSM 44592T.</title>
        <authorList>
            <person name="Kumar S."/>
            <person name="Kaur N."/>
            <person name="Kaur C."/>
            <person name="Raghava G.P.S."/>
            <person name="Mayilraj S."/>
        </authorList>
    </citation>
    <scope>NUCLEOTIDE SEQUENCE [LARGE SCALE GENOMIC DNA]</scope>
    <source>
        <strain evidence="1 2">DSM 44592</strain>
    </source>
</reference>
<dbReference type="AlphaFoldDB" id="R1H3J9"/>
<evidence type="ECO:0000313" key="1">
    <source>
        <dbReference type="EMBL" id="EOD58250.1"/>
    </source>
</evidence>
<proteinExistence type="predicted"/>
<accession>R1H3J9</accession>